<keyword evidence="1" id="KW-0238">DNA-binding</keyword>
<feature type="non-terminal residue" evidence="4">
    <location>
        <position position="1"/>
    </location>
</feature>
<reference evidence="4" key="1">
    <citation type="journal article" date="2020" name="Fungal Divers.">
        <title>Resolving the Mortierellaceae phylogeny through synthesis of multi-gene phylogenetics and phylogenomics.</title>
        <authorList>
            <person name="Vandepol N."/>
            <person name="Liber J."/>
            <person name="Desiro A."/>
            <person name="Na H."/>
            <person name="Kennedy M."/>
            <person name="Barry K."/>
            <person name="Grigoriev I.V."/>
            <person name="Miller A.N."/>
            <person name="O'Donnell K."/>
            <person name="Stajich J.E."/>
            <person name="Bonito G."/>
        </authorList>
    </citation>
    <scope>NUCLEOTIDE SEQUENCE</scope>
    <source>
        <strain evidence="4">MES-2147</strain>
    </source>
</reference>
<organism evidence="4 5">
    <name type="scientific">Modicella reniformis</name>
    <dbReference type="NCBI Taxonomy" id="1440133"/>
    <lineage>
        <taxon>Eukaryota</taxon>
        <taxon>Fungi</taxon>
        <taxon>Fungi incertae sedis</taxon>
        <taxon>Mucoromycota</taxon>
        <taxon>Mortierellomycotina</taxon>
        <taxon>Mortierellomycetes</taxon>
        <taxon>Mortierellales</taxon>
        <taxon>Mortierellaceae</taxon>
        <taxon>Modicella</taxon>
    </lineage>
</organism>
<dbReference type="EMBL" id="JAAAHW010000094">
    <property type="protein sequence ID" value="KAG0006565.1"/>
    <property type="molecule type" value="Genomic_DNA"/>
</dbReference>
<comment type="caution">
    <text evidence="4">The sequence shown here is derived from an EMBL/GenBank/DDBJ whole genome shotgun (WGS) entry which is preliminary data.</text>
</comment>
<feature type="domain" description="Cas12f1-like TNB" evidence="3">
    <location>
        <begin position="1"/>
        <end position="56"/>
    </location>
</feature>
<name>A0A9P6SV75_9FUNG</name>
<dbReference type="Pfam" id="PF07282">
    <property type="entry name" value="Cas12f1-like_TNB"/>
    <property type="match status" value="1"/>
</dbReference>
<keyword evidence="5" id="KW-1185">Reference proteome</keyword>
<dbReference type="Proteomes" id="UP000749646">
    <property type="component" value="Unassembled WGS sequence"/>
</dbReference>
<proteinExistence type="predicted"/>
<evidence type="ECO:0000313" key="5">
    <source>
        <dbReference type="Proteomes" id="UP000749646"/>
    </source>
</evidence>
<dbReference type="InterPro" id="IPR010095">
    <property type="entry name" value="Cas12f1-like_TNB"/>
</dbReference>
<evidence type="ECO:0000259" key="3">
    <source>
        <dbReference type="Pfam" id="PF07282"/>
    </source>
</evidence>
<evidence type="ECO:0000256" key="2">
    <source>
        <dbReference type="SAM" id="MobiDB-lite"/>
    </source>
</evidence>
<gene>
    <name evidence="4" type="ORF">BGZ65_006563</name>
</gene>
<feature type="compositionally biased region" description="Low complexity" evidence="2">
    <location>
        <begin position="75"/>
        <end position="98"/>
    </location>
</feature>
<dbReference type="GO" id="GO:0003677">
    <property type="term" value="F:DNA binding"/>
    <property type="evidence" value="ECO:0007669"/>
    <property type="project" value="UniProtKB-KW"/>
</dbReference>
<evidence type="ECO:0000313" key="4">
    <source>
        <dbReference type="EMBL" id="KAG0006565.1"/>
    </source>
</evidence>
<sequence length="120" mass="13261">AKSLGYDVVGAHEFYTSARCPRPACPAFLHNQGRRSRCCYNCQMFFDRDAVGAENIARVCEGQLRNQIRPDKYKPVVTQAPAAAPETTPMSEASQSSSGKRRRSKTVDDSTPGRPRKILA</sequence>
<dbReference type="OrthoDB" id="2432285at2759"/>
<dbReference type="AlphaFoldDB" id="A0A9P6SV75"/>
<protein>
    <recommendedName>
        <fullName evidence="3">Cas12f1-like TNB domain-containing protein</fullName>
    </recommendedName>
</protein>
<feature type="region of interest" description="Disordered" evidence="2">
    <location>
        <begin position="71"/>
        <end position="120"/>
    </location>
</feature>
<accession>A0A9P6SV75</accession>
<evidence type="ECO:0000256" key="1">
    <source>
        <dbReference type="ARBA" id="ARBA00023125"/>
    </source>
</evidence>